<dbReference type="AlphaFoldDB" id="A0A1E7FQE1"/>
<keyword evidence="4" id="KW-0479">Metal-binding</keyword>
<reference evidence="8 9" key="1">
    <citation type="submission" date="2016-09" db="EMBL/GenBank/DDBJ databases">
        <title>Extensive genetic diversity and differential bi-allelic expression allows diatom success in the polar Southern Ocean.</title>
        <authorList>
            <consortium name="DOE Joint Genome Institute"/>
            <person name="Mock T."/>
            <person name="Otillar R.P."/>
            <person name="Strauss J."/>
            <person name="Dupont C."/>
            <person name="Frickenhaus S."/>
            <person name="Maumus F."/>
            <person name="Mcmullan M."/>
            <person name="Sanges R."/>
            <person name="Schmutz J."/>
            <person name="Toseland A."/>
            <person name="Valas R."/>
            <person name="Veluchamy A."/>
            <person name="Ward B.J."/>
            <person name="Allen A."/>
            <person name="Barry K."/>
            <person name="Falciatore A."/>
            <person name="Ferrante M."/>
            <person name="Fortunato A.E."/>
            <person name="Gloeckner G."/>
            <person name="Gruber A."/>
            <person name="Hipkin R."/>
            <person name="Janech M."/>
            <person name="Kroth P."/>
            <person name="Leese F."/>
            <person name="Lindquist E."/>
            <person name="Lyon B.R."/>
            <person name="Martin J."/>
            <person name="Mayer C."/>
            <person name="Parker M."/>
            <person name="Quesneville H."/>
            <person name="Raymond J."/>
            <person name="Uhlig C."/>
            <person name="Valentin K.U."/>
            <person name="Worden A.Z."/>
            <person name="Armbrust E.V."/>
            <person name="Bowler C."/>
            <person name="Green B."/>
            <person name="Moulton V."/>
            <person name="Van Oosterhout C."/>
            <person name="Grigoriev I."/>
        </authorList>
    </citation>
    <scope>NUCLEOTIDE SEQUENCE [LARGE SCALE GENOMIC DNA]</scope>
    <source>
        <strain evidence="8 9">CCMP1102</strain>
    </source>
</reference>
<evidence type="ECO:0000256" key="5">
    <source>
        <dbReference type="ARBA" id="ARBA00023004"/>
    </source>
</evidence>
<feature type="domain" description="Globin" evidence="7">
    <location>
        <begin position="1"/>
        <end position="151"/>
    </location>
</feature>
<keyword evidence="1 6" id="KW-0813">Transport</keyword>
<dbReference type="KEGG" id="fcy:FRACYDRAFT_235866"/>
<sequence>MALVVESWAKIKEIENYEEVAGELLFRRIFEIKPDAAAYFKFTDGFETTDEALYKQEVFIKHVKMVILTVTSAVDLLEKENMDELFRMLKLLGAKHLSAGLKLEKEHYNLVGMALLDTLGKALGDTFTEAVKSAWIGVYAIIASKMMEGAEEYLEEEKKQD</sequence>
<dbReference type="InParanoid" id="A0A1E7FQE1"/>
<keyword evidence="9" id="KW-1185">Reference proteome</keyword>
<protein>
    <submittedName>
        <fullName evidence="8">Neuroglobin</fullName>
    </submittedName>
</protein>
<evidence type="ECO:0000259" key="7">
    <source>
        <dbReference type="PROSITE" id="PS01033"/>
    </source>
</evidence>
<evidence type="ECO:0000256" key="1">
    <source>
        <dbReference type="ARBA" id="ARBA00022448"/>
    </source>
</evidence>
<dbReference type="OrthoDB" id="38777at2759"/>
<dbReference type="InterPro" id="IPR050532">
    <property type="entry name" value="Globin-like_OT"/>
</dbReference>
<evidence type="ECO:0000256" key="6">
    <source>
        <dbReference type="RuleBase" id="RU000356"/>
    </source>
</evidence>
<organism evidence="8 9">
    <name type="scientific">Fragilariopsis cylindrus CCMP1102</name>
    <dbReference type="NCBI Taxonomy" id="635003"/>
    <lineage>
        <taxon>Eukaryota</taxon>
        <taxon>Sar</taxon>
        <taxon>Stramenopiles</taxon>
        <taxon>Ochrophyta</taxon>
        <taxon>Bacillariophyta</taxon>
        <taxon>Bacillariophyceae</taxon>
        <taxon>Bacillariophycidae</taxon>
        <taxon>Bacillariales</taxon>
        <taxon>Bacillariaceae</taxon>
        <taxon>Fragilariopsis</taxon>
    </lineage>
</organism>
<evidence type="ECO:0000256" key="2">
    <source>
        <dbReference type="ARBA" id="ARBA00022617"/>
    </source>
</evidence>
<evidence type="ECO:0000256" key="4">
    <source>
        <dbReference type="ARBA" id="ARBA00022723"/>
    </source>
</evidence>
<dbReference type="EMBL" id="KV784355">
    <property type="protein sequence ID" value="OEU20382.1"/>
    <property type="molecule type" value="Genomic_DNA"/>
</dbReference>
<dbReference type="InterPro" id="IPR000971">
    <property type="entry name" value="Globin"/>
</dbReference>
<dbReference type="PANTHER" id="PTHR46458">
    <property type="entry name" value="BLR2807 PROTEIN"/>
    <property type="match status" value="1"/>
</dbReference>
<dbReference type="Gene3D" id="1.10.490.10">
    <property type="entry name" value="Globins"/>
    <property type="match status" value="1"/>
</dbReference>
<dbReference type="Proteomes" id="UP000095751">
    <property type="component" value="Unassembled WGS sequence"/>
</dbReference>
<dbReference type="SUPFAM" id="SSF46458">
    <property type="entry name" value="Globin-like"/>
    <property type="match status" value="1"/>
</dbReference>
<dbReference type="Pfam" id="PF00042">
    <property type="entry name" value="Globin"/>
    <property type="match status" value="1"/>
</dbReference>
<name>A0A1E7FQE1_9STRA</name>
<keyword evidence="3 6" id="KW-0561">Oxygen transport</keyword>
<dbReference type="PANTHER" id="PTHR46458:SF1">
    <property type="entry name" value="GEO09476P1"/>
    <property type="match status" value="1"/>
</dbReference>
<dbReference type="GO" id="GO:0020037">
    <property type="term" value="F:heme binding"/>
    <property type="evidence" value="ECO:0007669"/>
    <property type="project" value="InterPro"/>
</dbReference>
<evidence type="ECO:0000313" key="9">
    <source>
        <dbReference type="Proteomes" id="UP000095751"/>
    </source>
</evidence>
<dbReference type="PROSITE" id="PS01033">
    <property type="entry name" value="GLOBIN"/>
    <property type="match status" value="1"/>
</dbReference>
<evidence type="ECO:0000256" key="3">
    <source>
        <dbReference type="ARBA" id="ARBA00022621"/>
    </source>
</evidence>
<comment type="similarity">
    <text evidence="6">Belongs to the globin family.</text>
</comment>
<dbReference type="GO" id="GO:0046872">
    <property type="term" value="F:metal ion binding"/>
    <property type="evidence" value="ECO:0007669"/>
    <property type="project" value="UniProtKB-KW"/>
</dbReference>
<gene>
    <name evidence="8" type="primary">Ngb1</name>
    <name evidence="8" type="ORF">FRACYDRAFT_235866</name>
</gene>
<accession>A0A1E7FQE1</accession>
<evidence type="ECO:0000313" key="8">
    <source>
        <dbReference type="EMBL" id="OEU20382.1"/>
    </source>
</evidence>
<dbReference type="GO" id="GO:0019825">
    <property type="term" value="F:oxygen binding"/>
    <property type="evidence" value="ECO:0007669"/>
    <property type="project" value="InterPro"/>
</dbReference>
<dbReference type="InterPro" id="IPR012292">
    <property type="entry name" value="Globin/Proto"/>
</dbReference>
<dbReference type="GO" id="GO:0005344">
    <property type="term" value="F:oxygen carrier activity"/>
    <property type="evidence" value="ECO:0007669"/>
    <property type="project" value="UniProtKB-KW"/>
</dbReference>
<keyword evidence="5" id="KW-0408">Iron</keyword>
<keyword evidence="2 6" id="KW-0349">Heme</keyword>
<proteinExistence type="inferred from homology"/>
<dbReference type="InterPro" id="IPR009050">
    <property type="entry name" value="Globin-like_sf"/>
</dbReference>